<accession>A0A918R6Q6</accession>
<dbReference type="GO" id="GO:0060003">
    <property type="term" value="P:copper ion export"/>
    <property type="evidence" value="ECO:0007669"/>
    <property type="project" value="TreeGrafter"/>
</dbReference>
<gene>
    <name evidence="7" type="ORF">GCM10011617_04440</name>
</gene>
<feature type="domain" description="CzcB-like C-terminal circularly permuted SH3-like" evidence="6">
    <location>
        <begin position="296"/>
        <end position="350"/>
    </location>
</feature>
<protein>
    <recommendedName>
        <fullName evidence="9">Efflux RND transporter periplasmic adaptor subunit</fullName>
    </recommendedName>
</protein>
<dbReference type="Proteomes" id="UP000634139">
    <property type="component" value="Unassembled WGS sequence"/>
</dbReference>
<keyword evidence="3" id="KW-0175">Coiled coil</keyword>
<dbReference type="NCBIfam" id="TIGR01730">
    <property type="entry name" value="RND_mfp"/>
    <property type="match status" value="1"/>
</dbReference>
<dbReference type="SUPFAM" id="SSF111369">
    <property type="entry name" value="HlyD-like secretion proteins"/>
    <property type="match status" value="1"/>
</dbReference>
<evidence type="ECO:0000256" key="2">
    <source>
        <dbReference type="ARBA" id="ARBA00022448"/>
    </source>
</evidence>
<evidence type="ECO:0000313" key="7">
    <source>
        <dbReference type="EMBL" id="GGZ88638.1"/>
    </source>
</evidence>
<feature type="chain" id="PRO_5037779878" description="Efflux RND transporter periplasmic adaptor subunit" evidence="4">
    <location>
        <begin position="26"/>
        <end position="361"/>
    </location>
</feature>
<keyword evidence="4" id="KW-0732">Signal</keyword>
<dbReference type="AlphaFoldDB" id="A0A918R6Q6"/>
<dbReference type="Gene3D" id="2.40.420.20">
    <property type="match status" value="1"/>
</dbReference>
<evidence type="ECO:0000256" key="1">
    <source>
        <dbReference type="ARBA" id="ARBA00009477"/>
    </source>
</evidence>
<evidence type="ECO:0000256" key="3">
    <source>
        <dbReference type="SAM" id="Coils"/>
    </source>
</evidence>
<dbReference type="PROSITE" id="PS51257">
    <property type="entry name" value="PROKAR_LIPOPROTEIN"/>
    <property type="match status" value="1"/>
</dbReference>
<reference evidence="7" key="1">
    <citation type="journal article" date="2014" name="Int. J. Syst. Evol. Microbiol.">
        <title>Complete genome sequence of Corynebacterium casei LMG S-19264T (=DSM 44701T), isolated from a smear-ripened cheese.</title>
        <authorList>
            <consortium name="US DOE Joint Genome Institute (JGI-PGF)"/>
            <person name="Walter F."/>
            <person name="Albersmeier A."/>
            <person name="Kalinowski J."/>
            <person name="Ruckert C."/>
        </authorList>
    </citation>
    <scope>NUCLEOTIDE SEQUENCE</scope>
    <source>
        <strain evidence="7">KCTC 32422</strain>
    </source>
</reference>
<dbReference type="GO" id="GO:0016020">
    <property type="term" value="C:membrane"/>
    <property type="evidence" value="ECO:0007669"/>
    <property type="project" value="InterPro"/>
</dbReference>
<dbReference type="GO" id="GO:0022857">
    <property type="term" value="F:transmembrane transporter activity"/>
    <property type="evidence" value="ECO:0007669"/>
    <property type="project" value="InterPro"/>
</dbReference>
<evidence type="ECO:0000259" key="5">
    <source>
        <dbReference type="Pfam" id="PF25954"/>
    </source>
</evidence>
<name>A0A918R6Q6_9SPHN</name>
<proteinExistence type="inferred from homology"/>
<dbReference type="GO" id="GO:0046914">
    <property type="term" value="F:transition metal ion binding"/>
    <property type="evidence" value="ECO:0007669"/>
    <property type="project" value="TreeGrafter"/>
</dbReference>
<evidence type="ECO:0000259" key="6">
    <source>
        <dbReference type="Pfam" id="PF25975"/>
    </source>
</evidence>
<comment type="similarity">
    <text evidence="1">Belongs to the membrane fusion protein (MFP) (TC 8.A.1) family.</text>
</comment>
<dbReference type="Pfam" id="PF25954">
    <property type="entry name" value="Beta-barrel_RND_2"/>
    <property type="match status" value="1"/>
</dbReference>
<evidence type="ECO:0000313" key="8">
    <source>
        <dbReference type="Proteomes" id="UP000634139"/>
    </source>
</evidence>
<feature type="domain" description="CusB-like beta-barrel" evidence="5">
    <location>
        <begin position="214"/>
        <end position="276"/>
    </location>
</feature>
<dbReference type="InterPro" id="IPR051909">
    <property type="entry name" value="MFP_Cation_Efflux"/>
</dbReference>
<keyword evidence="8" id="KW-1185">Reference proteome</keyword>
<dbReference type="RefSeq" id="WP_189538762.1">
    <property type="nucleotide sequence ID" value="NZ_BMZD01000001.1"/>
</dbReference>
<dbReference type="GO" id="GO:0015679">
    <property type="term" value="P:plasma membrane copper ion transport"/>
    <property type="evidence" value="ECO:0007669"/>
    <property type="project" value="TreeGrafter"/>
</dbReference>
<dbReference type="PANTHER" id="PTHR30097">
    <property type="entry name" value="CATION EFFLUX SYSTEM PROTEIN CUSB"/>
    <property type="match status" value="1"/>
</dbReference>
<dbReference type="Pfam" id="PF25975">
    <property type="entry name" value="CzcB_C"/>
    <property type="match status" value="1"/>
</dbReference>
<dbReference type="PANTHER" id="PTHR30097:SF4">
    <property type="entry name" value="SLR6042 PROTEIN"/>
    <property type="match status" value="1"/>
</dbReference>
<dbReference type="EMBL" id="BMZD01000001">
    <property type="protein sequence ID" value="GGZ88638.1"/>
    <property type="molecule type" value="Genomic_DNA"/>
</dbReference>
<sequence>MTQRSLLSTVLFAALAALSACSDSAAPDAQASASADPLAGLEIKAVKAVAVSSIPIGSVPGTVTLPPEARVAVTAPFPGAAVRVFVIEGQAVRQGEALALVRAAEPVQIRGELVRAQSEVTLAEARASRLNQLASEGIIAQARADEARAALAQARASLAEQRRLVALGGVSADGTMTLRAPITGRVAHVGPATGGPVDGTDAPFVIEAEGAYQVELQLPERLARAVRPGMGVEISLPASDGAKALPVAGQILAVSPSIDPATRSVMARASIGAAPGIVAGRNVSVTILGSQDSGGVAVPAGAVIKIGGADHVFVAEGKTYKPRKVTVAATGGGQAVIANGLKAGETVAASSIAELKAMNAE</sequence>
<dbReference type="Gene3D" id="2.40.50.100">
    <property type="match status" value="1"/>
</dbReference>
<feature type="signal peptide" evidence="4">
    <location>
        <begin position="1"/>
        <end position="25"/>
    </location>
</feature>
<comment type="caution">
    <text evidence="7">The sequence shown here is derived from an EMBL/GenBank/DDBJ whole genome shotgun (WGS) entry which is preliminary data.</text>
</comment>
<evidence type="ECO:0008006" key="9">
    <source>
        <dbReference type="Google" id="ProtNLM"/>
    </source>
</evidence>
<evidence type="ECO:0000256" key="4">
    <source>
        <dbReference type="SAM" id="SignalP"/>
    </source>
</evidence>
<reference evidence="7" key="2">
    <citation type="submission" date="2020-09" db="EMBL/GenBank/DDBJ databases">
        <authorList>
            <person name="Sun Q."/>
            <person name="Kim S."/>
        </authorList>
    </citation>
    <scope>NUCLEOTIDE SEQUENCE</scope>
    <source>
        <strain evidence="7">KCTC 32422</strain>
    </source>
</reference>
<dbReference type="Gene3D" id="1.10.287.470">
    <property type="entry name" value="Helix hairpin bin"/>
    <property type="match status" value="1"/>
</dbReference>
<dbReference type="InterPro" id="IPR058792">
    <property type="entry name" value="Beta-barrel_RND_2"/>
</dbReference>
<organism evidence="7 8">
    <name type="scientific">Novosphingobium arvoryzae</name>
    <dbReference type="NCBI Taxonomy" id="1256514"/>
    <lineage>
        <taxon>Bacteria</taxon>
        <taxon>Pseudomonadati</taxon>
        <taxon>Pseudomonadota</taxon>
        <taxon>Alphaproteobacteria</taxon>
        <taxon>Sphingomonadales</taxon>
        <taxon>Sphingomonadaceae</taxon>
        <taxon>Novosphingobium</taxon>
    </lineage>
</organism>
<dbReference type="InterPro" id="IPR006143">
    <property type="entry name" value="RND_pump_MFP"/>
</dbReference>
<dbReference type="GO" id="GO:0030288">
    <property type="term" value="C:outer membrane-bounded periplasmic space"/>
    <property type="evidence" value="ECO:0007669"/>
    <property type="project" value="TreeGrafter"/>
</dbReference>
<keyword evidence="2" id="KW-0813">Transport</keyword>
<dbReference type="InterPro" id="IPR058649">
    <property type="entry name" value="CzcB_C"/>
</dbReference>
<dbReference type="Gene3D" id="2.40.30.170">
    <property type="match status" value="1"/>
</dbReference>
<feature type="coiled-coil region" evidence="3">
    <location>
        <begin position="113"/>
        <end position="164"/>
    </location>
</feature>